<comment type="caution">
    <text evidence="1">The sequence shown here is derived from an EMBL/GenBank/DDBJ whole genome shotgun (WGS) entry which is preliminary data.</text>
</comment>
<accession>A0A0G1DHU5</accession>
<evidence type="ECO:0000313" key="2">
    <source>
        <dbReference type="Proteomes" id="UP000033867"/>
    </source>
</evidence>
<feature type="non-terminal residue" evidence="1">
    <location>
        <position position="543"/>
    </location>
</feature>
<gene>
    <name evidence="1" type="ORF">UV42_C0057G0012</name>
</gene>
<protein>
    <submittedName>
        <fullName evidence="1">Uncharacterized protein</fullName>
    </submittedName>
</protein>
<proteinExistence type="predicted"/>
<evidence type="ECO:0000313" key="1">
    <source>
        <dbReference type="EMBL" id="KKS70386.1"/>
    </source>
</evidence>
<dbReference type="EMBL" id="LCEK01000057">
    <property type="protein sequence ID" value="KKS70386.1"/>
    <property type="molecule type" value="Genomic_DNA"/>
</dbReference>
<sequence>MKKGTLVVIEETSAQVEHGTVFEAFMATLYSMYKKVSTPVLSGGGSLNDMPIDAVIASGLWVIIQKVAQLIGMDLTTQSVVEKVSARVDRLVSAGILLVHGSAEEAAKAFDRDVLRQISGTGFPTSLQQLGMKHSAQFFATLVKAARDYKVSLEESIADIFDANSLPEAPSRPAYYTNITDVMRVWHYFVQVLDERLAVEFTFDVEGEGRFLKIEKQLRSIQLRQNVLSALRYLPKSWPFANFRHGIFVDAQWIGTQIVLAVLRADDDTEILSNSEQLMNGLEALHTLPQSEVVTLTMERLSHRAKRPLNKTQKRHLENFIGEMLYWLLKLSTGSLSAAHTEWVMLSHLTKEWYVDASTALRIAKGEEFLPFGDGNNFSTRARTALSERVAPAILWESLTLMDFYQIVKENVLPVDSIIDGMKRMPQDLREAAVRRLMKSEEITTELVALLVDSGDVELEPKIIQAHFQLFSLELLEKSAVHLLTLLSKKGKNLDVEATSGLLWKIVGRMPPERSRHLVDALEWRATFCETVDYVIYSSNELV</sequence>
<dbReference type="AlphaFoldDB" id="A0A0G1DHU5"/>
<name>A0A0G1DHU5_9BACT</name>
<dbReference type="Proteomes" id="UP000033867">
    <property type="component" value="Unassembled WGS sequence"/>
</dbReference>
<reference evidence="1 2" key="1">
    <citation type="journal article" date="2015" name="Nature">
        <title>rRNA introns, odd ribosomes, and small enigmatic genomes across a large radiation of phyla.</title>
        <authorList>
            <person name="Brown C.T."/>
            <person name="Hug L.A."/>
            <person name="Thomas B.C."/>
            <person name="Sharon I."/>
            <person name="Castelle C.J."/>
            <person name="Singh A."/>
            <person name="Wilkins M.J."/>
            <person name="Williams K.H."/>
            <person name="Banfield J.F."/>
        </authorList>
    </citation>
    <scope>NUCLEOTIDE SEQUENCE [LARGE SCALE GENOMIC DNA]</scope>
</reference>
<organism evidence="1 2">
    <name type="scientific">Candidatus Magasanikbacteria bacterium GW2011_GWE2_42_7</name>
    <dbReference type="NCBI Taxonomy" id="1619052"/>
    <lineage>
        <taxon>Bacteria</taxon>
        <taxon>Candidatus Magasanikiibacteriota</taxon>
    </lineage>
</organism>